<accession>A0ABW1SW37</accession>
<feature type="transmembrane region" description="Helical" evidence="6">
    <location>
        <begin position="50"/>
        <end position="71"/>
    </location>
</feature>
<gene>
    <name evidence="8" type="ORF">ACFQGU_00200</name>
</gene>
<evidence type="ECO:0000256" key="2">
    <source>
        <dbReference type="ARBA" id="ARBA00022692"/>
    </source>
</evidence>
<keyword evidence="3 6" id="KW-1133">Transmembrane helix</keyword>
<evidence type="ECO:0000313" key="8">
    <source>
        <dbReference type="EMBL" id="MFC6236280.1"/>
    </source>
</evidence>
<dbReference type="InterPro" id="IPR049453">
    <property type="entry name" value="Memb_transporter_dom"/>
</dbReference>
<evidence type="ECO:0000256" key="5">
    <source>
        <dbReference type="SAM" id="MobiDB-lite"/>
    </source>
</evidence>
<evidence type="ECO:0000256" key="6">
    <source>
        <dbReference type="SAM" id="Phobius"/>
    </source>
</evidence>
<protein>
    <submittedName>
        <fullName evidence="8">Aromatic acid exporter family protein</fullName>
    </submittedName>
</protein>
<feature type="domain" description="Integral membrane bound transporter" evidence="7">
    <location>
        <begin position="42"/>
        <end position="160"/>
    </location>
</feature>
<reference evidence="9" key="1">
    <citation type="journal article" date="2019" name="Int. J. Syst. Evol. Microbiol.">
        <title>The Global Catalogue of Microorganisms (GCM) 10K type strain sequencing project: providing services to taxonomists for standard genome sequencing and annotation.</title>
        <authorList>
            <consortium name="The Broad Institute Genomics Platform"/>
            <consortium name="The Broad Institute Genome Sequencing Center for Infectious Disease"/>
            <person name="Wu L."/>
            <person name="Ma J."/>
        </authorList>
    </citation>
    <scope>NUCLEOTIDE SEQUENCE [LARGE SCALE GENOMIC DNA]</scope>
    <source>
        <strain evidence="9">CGMCC 4.7317</strain>
    </source>
</reference>
<name>A0ABW1SW37_9ACTN</name>
<dbReference type="RefSeq" id="WP_386763329.1">
    <property type="nucleotide sequence ID" value="NZ_JBHSTI010000002.1"/>
</dbReference>
<sequence length="397" mass="42007">MPDRSITADLGLTEALQARTRGFGSFTMLLRVAIATTVSYLVAQRFSQSVLPIFAPATTLLVVQSSAFSTLGMLAQRVLGTGLGVAAATLYVTYVPVTWWSVFLAVMAALLVSRALPVGLVGQLQLPVAVVFVLALGPGDLTTDLWRVADVVIGGIIGVLAVFVAPPRPKVAEARAAVDAYLVDIAALIRTVADGIGRPDLVLPPRARHPFIGDARALLGHVGTVSEAVAEGMESVRFNPRARSLQGELEDVAKRRLWATVLATQARALAGSADRLYDRDSTPPALPAATLAALMHDLADLLDRVAADGVDAQSEAANQALADRLRGAVAATTDHREVVDVLDSVTVLGRVDQIRTLIGHGPWAEDPFDHDANELAGGDPEDALSPGERLRRLVRRD</sequence>
<organism evidence="8 9">
    <name type="scientific">Longivirga aurantiaca</name>
    <dbReference type="NCBI Taxonomy" id="1837743"/>
    <lineage>
        <taxon>Bacteria</taxon>
        <taxon>Bacillati</taxon>
        <taxon>Actinomycetota</taxon>
        <taxon>Actinomycetes</taxon>
        <taxon>Sporichthyales</taxon>
        <taxon>Sporichthyaceae</taxon>
        <taxon>Longivirga</taxon>
    </lineage>
</organism>
<dbReference type="EMBL" id="JBHSTI010000002">
    <property type="protein sequence ID" value="MFC6236280.1"/>
    <property type="molecule type" value="Genomic_DNA"/>
</dbReference>
<feature type="transmembrane region" description="Helical" evidence="6">
    <location>
        <begin position="118"/>
        <end position="139"/>
    </location>
</feature>
<dbReference type="Proteomes" id="UP001596138">
    <property type="component" value="Unassembled WGS sequence"/>
</dbReference>
<evidence type="ECO:0000256" key="4">
    <source>
        <dbReference type="ARBA" id="ARBA00023136"/>
    </source>
</evidence>
<proteinExistence type="predicted"/>
<feature type="transmembrane region" description="Helical" evidence="6">
    <location>
        <begin position="23"/>
        <end position="43"/>
    </location>
</feature>
<keyword evidence="2 6" id="KW-0812">Transmembrane</keyword>
<keyword evidence="4 6" id="KW-0472">Membrane</keyword>
<feature type="transmembrane region" description="Helical" evidence="6">
    <location>
        <begin position="91"/>
        <end position="111"/>
    </location>
</feature>
<evidence type="ECO:0000256" key="1">
    <source>
        <dbReference type="ARBA" id="ARBA00004141"/>
    </source>
</evidence>
<dbReference type="Pfam" id="PF13515">
    <property type="entry name" value="FUSC_2"/>
    <property type="match status" value="1"/>
</dbReference>
<feature type="region of interest" description="Disordered" evidence="5">
    <location>
        <begin position="362"/>
        <end position="397"/>
    </location>
</feature>
<keyword evidence="9" id="KW-1185">Reference proteome</keyword>
<evidence type="ECO:0000256" key="3">
    <source>
        <dbReference type="ARBA" id="ARBA00022989"/>
    </source>
</evidence>
<evidence type="ECO:0000259" key="7">
    <source>
        <dbReference type="Pfam" id="PF13515"/>
    </source>
</evidence>
<feature type="compositionally biased region" description="Basic and acidic residues" evidence="5">
    <location>
        <begin position="388"/>
        <end position="397"/>
    </location>
</feature>
<comment type="subcellular location">
    <subcellularLocation>
        <location evidence="1">Membrane</location>
        <topology evidence="1">Multi-pass membrane protein</topology>
    </subcellularLocation>
</comment>
<feature type="transmembrane region" description="Helical" evidence="6">
    <location>
        <begin position="145"/>
        <end position="165"/>
    </location>
</feature>
<comment type="caution">
    <text evidence="8">The sequence shown here is derived from an EMBL/GenBank/DDBJ whole genome shotgun (WGS) entry which is preliminary data.</text>
</comment>
<evidence type="ECO:0000313" key="9">
    <source>
        <dbReference type="Proteomes" id="UP001596138"/>
    </source>
</evidence>